<feature type="transmembrane region" description="Helical" evidence="7">
    <location>
        <begin position="272"/>
        <end position="294"/>
    </location>
</feature>
<evidence type="ECO:0000256" key="2">
    <source>
        <dbReference type="ARBA" id="ARBA00022448"/>
    </source>
</evidence>
<dbReference type="SUPFAM" id="SSF103473">
    <property type="entry name" value="MFS general substrate transporter"/>
    <property type="match status" value="1"/>
</dbReference>
<evidence type="ECO:0000256" key="7">
    <source>
        <dbReference type="SAM" id="Phobius"/>
    </source>
</evidence>
<dbReference type="GO" id="GO:0005886">
    <property type="term" value="C:plasma membrane"/>
    <property type="evidence" value="ECO:0007669"/>
    <property type="project" value="UniProtKB-SubCell"/>
</dbReference>
<feature type="transmembrane region" description="Helical" evidence="7">
    <location>
        <begin position="60"/>
        <end position="81"/>
    </location>
</feature>
<evidence type="ECO:0000256" key="6">
    <source>
        <dbReference type="ARBA" id="ARBA00023136"/>
    </source>
</evidence>
<dbReference type="Pfam" id="PF05977">
    <property type="entry name" value="MFS_3"/>
    <property type="match status" value="1"/>
</dbReference>
<keyword evidence="2" id="KW-0813">Transport</keyword>
<feature type="transmembrane region" description="Helical" evidence="7">
    <location>
        <begin position="359"/>
        <end position="381"/>
    </location>
</feature>
<feature type="domain" description="Major facilitator superfamily (MFS) profile" evidence="8">
    <location>
        <begin position="1"/>
        <end position="413"/>
    </location>
</feature>
<dbReference type="GO" id="GO:0022857">
    <property type="term" value="F:transmembrane transporter activity"/>
    <property type="evidence" value="ECO:0007669"/>
    <property type="project" value="InterPro"/>
</dbReference>
<dbReference type="PANTHER" id="PTHR23513">
    <property type="entry name" value="INTEGRAL MEMBRANE EFFLUX PROTEIN-RELATED"/>
    <property type="match status" value="1"/>
</dbReference>
<keyword evidence="6 7" id="KW-0472">Membrane</keyword>
<accession>A0A0G0BQP3</accession>
<feature type="transmembrane region" description="Helical" evidence="7">
    <location>
        <begin position="93"/>
        <end position="113"/>
    </location>
</feature>
<feature type="transmembrane region" description="Helical" evidence="7">
    <location>
        <begin position="119"/>
        <end position="135"/>
    </location>
</feature>
<evidence type="ECO:0000313" key="9">
    <source>
        <dbReference type="EMBL" id="KKP65966.1"/>
    </source>
</evidence>
<keyword evidence="4 7" id="KW-0812">Transmembrane</keyword>
<keyword evidence="5 7" id="KW-1133">Transmembrane helix</keyword>
<protein>
    <recommendedName>
        <fullName evidence="8">Major facilitator superfamily (MFS) profile domain-containing protein</fullName>
    </recommendedName>
</protein>
<dbReference type="CDD" id="cd06173">
    <property type="entry name" value="MFS_MefA_like"/>
    <property type="match status" value="1"/>
</dbReference>
<dbReference type="Proteomes" id="UP000034952">
    <property type="component" value="Unassembled WGS sequence"/>
</dbReference>
<dbReference type="InterPro" id="IPR020846">
    <property type="entry name" value="MFS_dom"/>
</dbReference>
<feature type="transmembrane region" description="Helical" evidence="7">
    <location>
        <begin position="387"/>
        <end position="406"/>
    </location>
</feature>
<comment type="subcellular location">
    <subcellularLocation>
        <location evidence="1">Cell membrane</location>
        <topology evidence="1">Multi-pass membrane protein</topology>
    </subcellularLocation>
</comment>
<organism evidence="9 10">
    <name type="scientific">Candidatus Nomurabacteria bacterium GW2011_GWE1_35_16</name>
    <dbReference type="NCBI Taxonomy" id="1618761"/>
    <lineage>
        <taxon>Bacteria</taxon>
        <taxon>Candidatus Nomuraibacteriota</taxon>
    </lineage>
</organism>
<feature type="transmembrane region" description="Helical" evidence="7">
    <location>
        <begin position="301"/>
        <end position="321"/>
    </location>
</feature>
<reference evidence="9 10" key="1">
    <citation type="journal article" date="2015" name="Nature">
        <title>rRNA introns, odd ribosomes, and small enigmatic genomes across a large radiation of phyla.</title>
        <authorList>
            <person name="Brown C.T."/>
            <person name="Hug L.A."/>
            <person name="Thomas B.C."/>
            <person name="Sharon I."/>
            <person name="Castelle C.J."/>
            <person name="Singh A."/>
            <person name="Wilkins M.J."/>
            <person name="Williams K.H."/>
            <person name="Banfield J.F."/>
        </authorList>
    </citation>
    <scope>NUCLEOTIDE SEQUENCE [LARGE SCALE GENOMIC DNA]</scope>
</reference>
<dbReference type="EMBL" id="LBPY01000015">
    <property type="protein sequence ID" value="KKP65966.1"/>
    <property type="molecule type" value="Genomic_DNA"/>
</dbReference>
<sequence length="424" mass="46012">MDIKSDKNRKSFKNFFKQTFSSLGVRNFRLYMIGQAISLSGTWMQVLAQGWLVLSLTHSGFQLGLVSALQFLPILVLSPWGGMMADKFNKRKIIIFTQGMFAMLAIALGLMVVTGKIEIWMIYIFALMLGIVTSIDNPTRQSFISEMVGKDRITNAVTLSILVVNIARAIGPVIGGIVIVSAGIGMCFILNGISFLAVIVVLFLMRSGELHQSVSVKKNKMKILDGIRYVRTSKPLSNTLIMMAIIGTLTYEFAISMPLLAQSTYNGTAALYATFISAIGLGSILGGLLSAIFVKKATQKLLVFTALMFGLTFTLVGIIPSKFITTILLFIVGVFSVNFISWGNSTLQSESSNEMRSQVMALWSMAFLGSTFIGGPIIGLIGQYAGARASIIVGGIAAIIAAFIGFRSIKKSNIQKLNTEIIKI</sequence>
<dbReference type="PROSITE" id="PS50850">
    <property type="entry name" value="MFS"/>
    <property type="match status" value="1"/>
</dbReference>
<keyword evidence="3" id="KW-1003">Cell membrane</keyword>
<evidence type="ECO:0000256" key="3">
    <source>
        <dbReference type="ARBA" id="ARBA00022475"/>
    </source>
</evidence>
<gene>
    <name evidence="9" type="ORF">UR64_C0015G0005</name>
</gene>
<feature type="transmembrane region" description="Helical" evidence="7">
    <location>
        <begin position="240"/>
        <end position="260"/>
    </location>
</feature>
<feature type="transmembrane region" description="Helical" evidence="7">
    <location>
        <begin position="327"/>
        <end position="347"/>
    </location>
</feature>
<evidence type="ECO:0000256" key="1">
    <source>
        <dbReference type="ARBA" id="ARBA00004651"/>
    </source>
</evidence>
<evidence type="ECO:0000259" key="8">
    <source>
        <dbReference type="PROSITE" id="PS50850"/>
    </source>
</evidence>
<feature type="transmembrane region" description="Helical" evidence="7">
    <location>
        <begin position="156"/>
        <end position="177"/>
    </location>
</feature>
<evidence type="ECO:0000256" key="5">
    <source>
        <dbReference type="ARBA" id="ARBA00022989"/>
    </source>
</evidence>
<dbReference type="PANTHER" id="PTHR23513:SF11">
    <property type="entry name" value="STAPHYLOFERRIN A TRANSPORTER"/>
    <property type="match status" value="1"/>
</dbReference>
<dbReference type="AlphaFoldDB" id="A0A0G0BQP3"/>
<evidence type="ECO:0000256" key="4">
    <source>
        <dbReference type="ARBA" id="ARBA00022692"/>
    </source>
</evidence>
<comment type="caution">
    <text evidence="9">The sequence shown here is derived from an EMBL/GenBank/DDBJ whole genome shotgun (WGS) entry which is preliminary data.</text>
</comment>
<evidence type="ECO:0000313" key="10">
    <source>
        <dbReference type="Proteomes" id="UP000034952"/>
    </source>
</evidence>
<dbReference type="InterPro" id="IPR010290">
    <property type="entry name" value="TM_effector"/>
</dbReference>
<proteinExistence type="predicted"/>
<feature type="transmembrane region" description="Helical" evidence="7">
    <location>
        <begin position="183"/>
        <end position="205"/>
    </location>
</feature>
<name>A0A0G0BQP3_9BACT</name>
<dbReference type="InterPro" id="IPR036259">
    <property type="entry name" value="MFS_trans_sf"/>
</dbReference>
<feature type="transmembrane region" description="Helical" evidence="7">
    <location>
        <begin position="30"/>
        <end position="54"/>
    </location>
</feature>
<dbReference type="Gene3D" id="1.20.1250.20">
    <property type="entry name" value="MFS general substrate transporter like domains"/>
    <property type="match status" value="1"/>
</dbReference>